<evidence type="ECO:0008006" key="4">
    <source>
        <dbReference type="Google" id="ProtNLM"/>
    </source>
</evidence>
<dbReference type="InterPro" id="IPR018723">
    <property type="entry name" value="DUF2254_membrane"/>
</dbReference>
<feature type="transmembrane region" description="Helical" evidence="1">
    <location>
        <begin position="132"/>
        <end position="152"/>
    </location>
</feature>
<protein>
    <recommendedName>
        <fullName evidence="4">DUF2254 domain-containing protein</fullName>
    </recommendedName>
</protein>
<reference evidence="2 3" key="1">
    <citation type="submission" date="2024-02" db="EMBL/GenBank/DDBJ databases">
        <title>Haloferula sargassicola NBRC 104335.</title>
        <authorList>
            <person name="Ichikawa N."/>
            <person name="Katano-Makiyama Y."/>
            <person name="Hidaka K."/>
        </authorList>
    </citation>
    <scope>NUCLEOTIDE SEQUENCE [LARGE SCALE GENOMIC DNA]</scope>
    <source>
        <strain evidence="2 3">NBRC 104335</strain>
    </source>
</reference>
<keyword evidence="1" id="KW-0472">Membrane</keyword>
<dbReference type="RefSeq" id="WP_353565499.1">
    <property type="nucleotide sequence ID" value="NZ_BAABRI010000002.1"/>
</dbReference>
<organism evidence="2 3">
    <name type="scientific">Haloferula sargassicola</name>
    <dbReference type="NCBI Taxonomy" id="490096"/>
    <lineage>
        <taxon>Bacteria</taxon>
        <taxon>Pseudomonadati</taxon>
        <taxon>Verrucomicrobiota</taxon>
        <taxon>Verrucomicrobiia</taxon>
        <taxon>Verrucomicrobiales</taxon>
        <taxon>Verrucomicrobiaceae</taxon>
        <taxon>Haloferula</taxon>
    </lineage>
</organism>
<keyword evidence="1" id="KW-1133">Transmembrane helix</keyword>
<feature type="transmembrane region" description="Helical" evidence="1">
    <location>
        <begin position="104"/>
        <end position="126"/>
    </location>
</feature>
<dbReference type="EMBL" id="BAABRI010000002">
    <property type="protein sequence ID" value="GAA5481350.1"/>
    <property type="molecule type" value="Genomic_DNA"/>
</dbReference>
<name>A0ABP9UI64_9BACT</name>
<evidence type="ECO:0000256" key="1">
    <source>
        <dbReference type="SAM" id="Phobius"/>
    </source>
</evidence>
<keyword evidence="1" id="KW-0812">Transmembrane</keyword>
<accession>A0ABP9UI64</accession>
<feature type="transmembrane region" description="Helical" evidence="1">
    <location>
        <begin position="57"/>
        <end position="83"/>
    </location>
</feature>
<evidence type="ECO:0000313" key="2">
    <source>
        <dbReference type="EMBL" id="GAA5481350.1"/>
    </source>
</evidence>
<gene>
    <name evidence="2" type="ORF">Hsar01_00559</name>
</gene>
<proteinExistence type="predicted"/>
<feature type="transmembrane region" description="Helical" evidence="1">
    <location>
        <begin position="12"/>
        <end position="37"/>
    </location>
</feature>
<evidence type="ECO:0000313" key="3">
    <source>
        <dbReference type="Proteomes" id="UP001476282"/>
    </source>
</evidence>
<dbReference type="Pfam" id="PF10011">
    <property type="entry name" value="DUF2254"/>
    <property type="match status" value="1"/>
</dbReference>
<keyword evidence="3" id="KW-1185">Reference proteome</keyword>
<comment type="caution">
    <text evidence="2">The sequence shown here is derived from an EMBL/GenBank/DDBJ whole genome shotgun (WGS) entry which is preliminary data.</text>
</comment>
<sequence length="428" mass="45371">MVVFRRYLSALWGSMGFVPGLIAAASMALGVILSGAVGRSLLDSVKEPAFDPQSASAVLTSLAGGAITVAAVVLSITMVVLSSASSQFGPRLLPNFMRKSGTKLAMGGFVGSFAYQIVVASALGLGERVPDLAVWVGIVGSLAAFAILLAFVQMVSRFIQVPYIIDEVTHDLHRALEKLARHGSAEPMGEMPGGTGQAVTVRSDRDGYVQLIDLDRLVQLATEAGGCIVSRVRAGSFVPGNGTLASLHGTSDLEVHKVRACFGLGPNRSQAQDVEFAIRQLVEIAVRALSPGINDPHTAINAIDRLAGAFADIAACGVRSGLLRDDQGKVRLRVPLPGVDDLFDAAYHPLRQNARAVEAVAIALLDSYRALADLPKLHPDVRGAVEKHARLLLEDFEVAKPSEYDLQEFRKRFDALMELLAAQDSSAA</sequence>
<dbReference type="Proteomes" id="UP001476282">
    <property type="component" value="Unassembled WGS sequence"/>
</dbReference>